<feature type="transmembrane region" description="Helical" evidence="1">
    <location>
        <begin position="103"/>
        <end position="123"/>
    </location>
</feature>
<dbReference type="EMBL" id="BAAAGS010000032">
    <property type="protein sequence ID" value="GAA0540870.1"/>
    <property type="molecule type" value="Genomic_DNA"/>
</dbReference>
<evidence type="ECO:0000313" key="3">
    <source>
        <dbReference type="Proteomes" id="UP001500729"/>
    </source>
</evidence>
<dbReference type="RefSeq" id="WP_009951098.1">
    <property type="nucleotide sequence ID" value="NZ_BAAAGS010000032.1"/>
</dbReference>
<evidence type="ECO:0000313" key="2">
    <source>
        <dbReference type="EMBL" id="GAA0540870.1"/>
    </source>
</evidence>
<keyword evidence="1" id="KW-1133">Transmembrane helix</keyword>
<keyword evidence="3" id="KW-1185">Reference proteome</keyword>
<keyword evidence="1" id="KW-0472">Membrane</keyword>
<comment type="caution">
    <text evidence="2">The sequence shown here is derived from an EMBL/GenBank/DDBJ whole genome shotgun (WGS) entry which is preliminary data.</text>
</comment>
<accession>A0ABN1DE19</accession>
<name>A0ABN1DE19_SACER</name>
<keyword evidence="1" id="KW-0812">Transmembrane</keyword>
<proteinExistence type="predicted"/>
<evidence type="ECO:0000256" key="1">
    <source>
        <dbReference type="SAM" id="Phobius"/>
    </source>
</evidence>
<protein>
    <submittedName>
        <fullName evidence="2">Uncharacterized protein</fullName>
    </submittedName>
</protein>
<organism evidence="2 3">
    <name type="scientific">Saccharopolyspora erythraea</name>
    <name type="common">Streptomyces erythraeus</name>
    <dbReference type="NCBI Taxonomy" id="1836"/>
    <lineage>
        <taxon>Bacteria</taxon>
        <taxon>Bacillati</taxon>
        <taxon>Actinomycetota</taxon>
        <taxon>Actinomycetes</taxon>
        <taxon>Pseudonocardiales</taxon>
        <taxon>Pseudonocardiaceae</taxon>
        <taxon>Saccharopolyspora</taxon>
    </lineage>
</organism>
<feature type="transmembrane region" description="Helical" evidence="1">
    <location>
        <begin position="46"/>
        <end position="67"/>
    </location>
</feature>
<feature type="transmembrane region" description="Helical" evidence="1">
    <location>
        <begin position="6"/>
        <end position="25"/>
    </location>
</feature>
<reference evidence="2 3" key="1">
    <citation type="journal article" date="2019" name="Int. J. Syst. Evol. Microbiol.">
        <title>The Global Catalogue of Microorganisms (GCM) 10K type strain sequencing project: providing services to taxonomists for standard genome sequencing and annotation.</title>
        <authorList>
            <consortium name="The Broad Institute Genomics Platform"/>
            <consortium name="The Broad Institute Genome Sequencing Center for Infectious Disease"/>
            <person name="Wu L."/>
            <person name="Ma J."/>
        </authorList>
    </citation>
    <scope>NUCLEOTIDE SEQUENCE [LARGE SCALE GENOMIC DNA]</scope>
    <source>
        <strain evidence="2 3">JCM 10303</strain>
    </source>
</reference>
<gene>
    <name evidence="2" type="ORF">GCM10009533_44900</name>
</gene>
<feature type="transmembrane region" description="Helical" evidence="1">
    <location>
        <begin position="73"/>
        <end position="91"/>
    </location>
</feature>
<sequence length="128" mass="13207">MDALLWVLQGVMAFLTIPSGLMTALRQNERVHMHGMEVRLGDGPSPAARVGGVLSAACGTALVVPGLIDEVTILTPIAALALVAPALAIPARRAMQGSIGPVAAVFGMLYLAAPPILVAWGRFGPYPL</sequence>
<dbReference type="Proteomes" id="UP001500729">
    <property type="component" value="Unassembled WGS sequence"/>
</dbReference>